<evidence type="ECO:0000313" key="1">
    <source>
        <dbReference type="EMBL" id="MBW3097260.1"/>
    </source>
</evidence>
<name>A0ABS6WQB9_9HYPH</name>
<sequence>MPPKRSIVFTHVPRTAGSSIHYAFLRASAEKRAHVYATGFLLKPNKDSIDRAFAEGQLYLGGHFSLEEVETATAVNCDETINFLTLRDPLERFLSHHALIQSDERATNIPSLRNTTISAFLAELKRFEQMRMIDNPHCVTICGEPSFEAAKAAIAERYDFACVTARVADVVEQVTDLAARPEWPGGRPALPDFPHNSVSHELRAVPSEAERAQLEPFLAEDRKLLDWVQQAGGLVPTRRRARRAV</sequence>
<protein>
    <submittedName>
        <fullName evidence="1">Sulfotransferase family protein</fullName>
    </submittedName>
</protein>
<accession>A0ABS6WQB9</accession>
<proteinExistence type="predicted"/>
<gene>
    <name evidence="1" type="ORF">KY465_08205</name>
</gene>
<dbReference type="RefSeq" id="WP_219201188.1">
    <property type="nucleotide sequence ID" value="NZ_JAHWQX010000002.1"/>
</dbReference>
<dbReference type="Pfam" id="PF03567">
    <property type="entry name" value="Sulfotransfer_2"/>
    <property type="match status" value="1"/>
</dbReference>
<dbReference type="EMBL" id="JAHWQX010000002">
    <property type="protein sequence ID" value="MBW3097260.1"/>
    <property type="molecule type" value="Genomic_DNA"/>
</dbReference>
<dbReference type="Proteomes" id="UP001430804">
    <property type="component" value="Unassembled WGS sequence"/>
</dbReference>
<dbReference type="InterPro" id="IPR005331">
    <property type="entry name" value="Sulfotransferase"/>
</dbReference>
<evidence type="ECO:0000313" key="2">
    <source>
        <dbReference type="Proteomes" id="UP001430804"/>
    </source>
</evidence>
<organism evidence="1 2">
    <name type="scientific">Pseudohoeflea coraliihabitans</name>
    <dbReference type="NCBI Taxonomy" id="2860393"/>
    <lineage>
        <taxon>Bacteria</taxon>
        <taxon>Pseudomonadati</taxon>
        <taxon>Pseudomonadota</taxon>
        <taxon>Alphaproteobacteria</taxon>
        <taxon>Hyphomicrobiales</taxon>
        <taxon>Rhizobiaceae</taxon>
        <taxon>Pseudohoeflea</taxon>
    </lineage>
</organism>
<reference evidence="1" key="1">
    <citation type="submission" date="2021-07" db="EMBL/GenBank/DDBJ databases">
        <title>Pseudohoeflea marina sp. nov. a polyhydroxyalcanoate-producing bacterium.</title>
        <authorList>
            <person name="Zheng W."/>
            <person name="Yu S."/>
            <person name="Huang Y."/>
        </authorList>
    </citation>
    <scope>NUCLEOTIDE SEQUENCE</scope>
    <source>
        <strain evidence="1">DP4N28-3</strain>
    </source>
</reference>
<comment type="caution">
    <text evidence="1">The sequence shown here is derived from an EMBL/GenBank/DDBJ whole genome shotgun (WGS) entry which is preliminary data.</text>
</comment>
<keyword evidence="2" id="KW-1185">Reference proteome</keyword>